<evidence type="ECO:0000256" key="7">
    <source>
        <dbReference type="PROSITE-ProRule" id="PRU00433"/>
    </source>
</evidence>
<gene>
    <name evidence="9" type="ORF">DZC73_10450</name>
</gene>
<sequence length="461" mass="51056">MSKYRILWGLVGGLAAWLTCSLVWGDGDDREGFTRAEWATIRSLSPLPALPVDTTNKYRDSPAAALLGQKLFFEPRLSGPIQTGTPAEGQLGAVGESGKIACRNCHMPESRWLIDIRSNNGGPIPNATALGSLWMTRNVSSVVNTVFYVHPVTKAHWRENDGYSDSEWFDAQSEPEGPPVQNGSRLQLAHVIFDHYRANYNHAFPEWPLDPGLADHKRFPATGSPYTDSANWNGLSPGDKEIVNRVLVNYGKAMEAYLRKLVSRDAPFDRWVAGDRHAISDEAKKGLKLFLGKAQCIQCHYTPMFSDDDFHVIGLKIDTTLSPHADPNEIGRAFNQALICDPSVAGGDFSVNGHFSDDPTTTRNGNFCSRSIPDGLWRTKGLRQVAETAPYFRSGQAATLDDVIDFYDRGGDPAGTFRGGPKEIRPLHLSLPEKAWLKAFLQTLTGEPVPEQYLRDLHDRH</sequence>
<keyword evidence="10" id="KW-1185">Reference proteome</keyword>
<evidence type="ECO:0000256" key="3">
    <source>
        <dbReference type="ARBA" id="ARBA00022723"/>
    </source>
</evidence>
<comment type="caution">
    <text evidence="9">The sequence shown here is derived from an EMBL/GenBank/DDBJ whole genome shotgun (WGS) entry which is preliminary data.</text>
</comment>
<name>A0A3N7HV74_9BURK</name>
<dbReference type="PANTHER" id="PTHR30600">
    <property type="entry name" value="CYTOCHROME C PEROXIDASE-RELATED"/>
    <property type="match status" value="1"/>
</dbReference>
<dbReference type="RefSeq" id="WP_124540156.1">
    <property type="nucleotide sequence ID" value="NZ_QUSW01000002.1"/>
</dbReference>
<reference evidence="9 10" key="2">
    <citation type="submission" date="2018-12" db="EMBL/GenBank/DDBJ databases">
        <title>Rhizobacter gummiphilus sp. nov., a rubber-degrading bacterium isolated from the soil of a botanical garden in Japan.</title>
        <authorList>
            <person name="Shunsuke S.S."/>
        </authorList>
    </citation>
    <scope>NUCLEOTIDE SEQUENCE [LARGE SCALE GENOMIC DNA]</scope>
    <source>
        <strain evidence="9 10">S-16</strain>
    </source>
</reference>
<dbReference type="EMBL" id="QUSW01000002">
    <property type="protein sequence ID" value="RQP25246.1"/>
    <property type="molecule type" value="Genomic_DNA"/>
</dbReference>
<feature type="domain" description="Cytochrome c" evidence="8">
    <location>
        <begin position="281"/>
        <end position="445"/>
    </location>
</feature>
<evidence type="ECO:0000256" key="2">
    <source>
        <dbReference type="ARBA" id="ARBA00022617"/>
    </source>
</evidence>
<dbReference type="GO" id="GO:0046872">
    <property type="term" value="F:metal ion binding"/>
    <property type="evidence" value="ECO:0007669"/>
    <property type="project" value="UniProtKB-KW"/>
</dbReference>
<dbReference type="GO" id="GO:0004130">
    <property type="term" value="F:cytochrome-c peroxidase activity"/>
    <property type="evidence" value="ECO:0007669"/>
    <property type="project" value="TreeGrafter"/>
</dbReference>
<evidence type="ECO:0000313" key="10">
    <source>
        <dbReference type="Proteomes" id="UP000267464"/>
    </source>
</evidence>
<dbReference type="OrthoDB" id="9805202at2"/>
<evidence type="ECO:0000256" key="6">
    <source>
        <dbReference type="ARBA" id="ARBA00023004"/>
    </source>
</evidence>
<dbReference type="AlphaFoldDB" id="A0A3N7HV74"/>
<evidence type="ECO:0000256" key="4">
    <source>
        <dbReference type="ARBA" id="ARBA00022729"/>
    </source>
</evidence>
<dbReference type="Pfam" id="PF03150">
    <property type="entry name" value="CCP_MauG"/>
    <property type="match status" value="1"/>
</dbReference>
<dbReference type="Gene3D" id="1.10.760.10">
    <property type="entry name" value="Cytochrome c-like domain"/>
    <property type="match status" value="2"/>
</dbReference>
<dbReference type="SUPFAM" id="SSF46626">
    <property type="entry name" value="Cytochrome c"/>
    <property type="match status" value="2"/>
</dbReference>
<dbReference type="InterPro" id="IPR009056">
    <property type="entry name" value="Cyt_c-like_dom"/>
</dbReference>
<evidence type="ECO:0000256" key="5">
    <source>
        <dbReference type="ARBA" id="ARBA00023002"/>
    </source>
</evidence>
<dbReference type="InterPro" id="IPR004852">
    <property type="entry name" value="Di-haem_cyt_c_peroxidsae"/>
</dbReference>
<keyword evidence="3 7" id="KW-0479">Metal-binding</keyword>
<evidence type="ECO:0000259" key="8">
    <source>
        <dbReference type="PROSITE" id="PS51007"/>
    </source>
</evidence>
<proteinExistence type="predicted"/>
<protein>
    <recommendedName>
        <fullName evidence="8">Cytochrome c domain-containing protein</fullName>
    </recommendedName>
</protein>
<keyword evidence="6 7" id="KW-0408">Iron</keyword>
<keyword evidence="4" id="KW-0732">Signal</keyword>
<comment type="subcellular location">
    <subcellularLocation>
        <location evidence="1">Cell envelope</location>
    </subcellularLocation>
</comment>
<dbReference type="GO" id="GO:0009055">
    <property type="term" value="F:electron transfer activity"/>
    <property type="evidence" value="ECO:0007669"/>
    <property type="project" value="InterPro"/>
</dbReference>
<keyword evidence="5" id="KW-0560">Oxidoreductase</keyword>
<dbReference type="GO" id="GO:0020037">
    <property type="term" value="F:heme binding"/>
    <property type="evidence" value="ECO:0007669"/>
    <property type="project" value="InterPro"/>
</dbReference>
<dbReference type="InterPro" id="IPR051395">
    <property type="entry name" value="Cytochrome_c_Peroxidase/MauG"/>
</dbReference>
<dbReference type="PROSITE" id="PS51007">
    <property type="entry name" value="CYTC"/>
    <property type="match status" value="1"/>
</dbReference>
<evidence type="ECO:0000313" key="9">
    <source>
        <dbReference type="EMBL" id="RQP25246.1"/>
    </source>
</evidence>
<accession>A0A3N7HV74</accession>
<dbReference type="PANTHER" id="PTHR30600:SF10">
    <property type="entry name" value="BLL6722 PROTEIN"/>
    <property type="match status" value="1"/>
</dbReference>
<dbReference type="InterPro" id="IPR036909">
    <property type="entry name" value="Cyt_c-like_dom_sf"/>
</dbReference>
<dbReference type="Proteomes" id="UP000267464">
    <property type="component" value="Unassembled WGS sequence"/>
</dbReference>
<reference evidence="9 10" key="1">
    <citation type="submission" date="2018-08" db="EMBL/GenBank/DDBJ databases">
        <authorList>
            <person name="Khan S.A."/>
            <person name="Jeon C.O."/>
            <person name="Chun B.H."/>
            <person name="Jeong S.E."/>
        </authorList>
    </citation>
    <scope>NUCLEOTIDE SEQUENCE [LARGE SCALE GENOMIC DNA]</scope>
    <source>
        <strain evidence="9 10">S-16</strain>
    </source>
</reference>
<keyword evidence="2 7" id="KW-0349">Heme</keyword>
<evidence type="ECO:0000256" key="1">
    <source>
        <dbReference type="ARBA" id="ARBA00004196"/>
    </source>
</evidence>
<organism evidence="9 10">
    <name type="scientific">Piscinibacter terrae</name>
    <dbReference type="NCBI Taxonomy" id="2496871"/>
    <lineage>
        <taxon>Bacteria</taxon>
        <taxon>Pseudomonadati</taxon>
        <taxon>Pseudomonadota</taxon>
        <taxon>Betaproteobacteria</taxon>
        <taxon>Burkholderiales</taxon>
        <taxon>Sphaerotilaceae</taxon>
        <taxon>Piscinibacter</taxon>
    </lineage>
</organism>
<dbReference type="GO" id="GO:0030313">
    <property type="term" value="C:cell envelope"/>
    <property type="evidence" value="ECO:0007669"/>
    <property type="project" value="UniProtKB-SubCell"/>
</dbReference>